<sequence>MAAIDLTTLAAVKAWCKVATSNDDALLSSLITSASQYIETYCDREFVSQSFTEVRNGKGTRAMSVAHYPITAVESVMIGSLIIPPAPVVGSPNWPGAGYVFNDTSIKLHGYMFWAGIANVQLEYTAGYTTIPADLAQCCNELVGLRYRQRDHIGLSGAVGVDGQHIVYDDAALSPAQAVLLAQYKKQVPV</sequence>
<comment type="caution">
    <text evidence="1">The sequence shown here is derived from an EMBL/GenBank/DDBJ whole genome shotgun (WGS) entry which is preliminary data.</text>
</comment>
<proteinExistence type="predicted"/>
<keyword evidence="2" id="KW-1185">Reference proteome</keyword>
<dbReference type="CDD" id="cd08054">
    <property type="entry name" value="gp6"/>
    <property type="match status" value="1"/>
</dbReference>
<dbReference type="EMBL" id="QMFZ01000012">
    <property type="protein sequence ID" value="RBB38905.1"/>
    <property type="molecule type" value="Genomic_DNA"/>
</dbReference>
<evidence type="ECO:0000313" key="1">
    <source>
        <dbReference type="EMBL" id="RBB38905.1"/>
    </source>
</evidence>
<evidence type="ECO:0008006" key="3">
    <source>
        <dbReference type="Google" id="ProtNLM"/>
    </source>
</evidence>
<dbReference type="AlphaFoldDB" id="A0A365QUS9"/>
<accession>A0A365QUS9</accession>
<organism evidence="1 2">
    <name type="scientific">Burkholderia reimsis</name>
    <dbReference type="NCBI Taxonomy" id="2234132"/>
    <lineage>
        <taxon>Bacteria</taxon>
        <taxon>Pseudomonadati</taxon>
        <taxon>Pseudomonadota</taxon>
        <taxon>Betaproteobacteria</taxon>
        <taxon>Burkholderiales</taxon>
        <taxon>Burkholderiaceae</taxon>
        <taxon>Burkholderia</taxon>
    </lineage>
</organism>
<dbReference type="RefSeq" id="WP_113045893.1">
    <property type="nucleotide sequence ID" value="NZ_QMFZ01000012.1"/>
</dbReference>
<dbReference type="Proteomes" id="UP000252458">
    <property type="component" value="Unassembled WGS sequence"/>
</dbReference>
<evidence type="ECO:0000313" key="2">
    <source>
        <dbReference type="Proteomes" id="UP000252458"/>
    </source>
</evidence>
<dbReference type="NCBIfam" id="TIGR01560">
    <property type="entry name" value="put_DNA_pack"/>
    <property type="match status" value="1"/>
</dbReference>
<dbReference type="InterPro" id="IPR006450">
    <property type="entry name" value="Phage_HK97_gp6-like"/>
</dbReference>
<dbReference type="InterPro" id="IPR021146">
    <property type="entry name" value="Phage_gp6-like_head-tail"/>
</dbReference>
<protein>
    <recommendedName>
        <fullName evidence="3">Phage gp6-like head-tail connector protein</fullName>
    </recommendedName>
</protein>
<dbReference type="Gene3D" id="1.10.3230.30">
    <property type="entry name" value="Phage gp6-like head-tail connector protein"/>
    <property type="match status" value="1"/>
</dbReference>
<gene>
    <name evidence="1" type="ORF">DPV79_16125</name>
</gene>
<name>A0A365QUS9_9BURK</name>
<reference evidence="1 2" key="1">
    <citation type="submission" date="2018-06" db="EMBL/GenBank/DDBJ databases">
        <title>Draft genome sequence of Burkholderia reimsis strain BE51 isolated from a French agricultural soil.</title>
        <authorList>
            <person name="Esmaeel Q."/>
        </authorList>
    </citation>
    <scope>NUCLEOTIDE SEQUENCE [LARGE SCALE GENOMIC DNA]</scope>
    <source>
        <strain evidence="1 2">BE51</strain>
    </source>
</reference>
<dbReference type="Pfam" id="PF05135">
    <property type="entry name" value="Phage_connect_1"/>
    <property type="match status" value="1"/>
</dbReference>